<feature type="domain" description="Vanadium-dependent haloperoxidase NapH1-like second helical-bundle" evidence="3">
    <location>
        <begin position="457"/>
        <end position="622"/>
    </location>
</feature>
<dbReference type="VEuPathDB" id="CryptoDB:Vbra_17208"/>
<feature type="domain" description="DUF6851" evidence="2">
    <location>
        <begin position="180"/>
        <end position="316"/>
    </location>
</feature>
<dbReference type="PANTHER" id="PTHR34599">
    <property type="entry name" value="PEROXIDASE-RELATED"/>
    <property type="match status" value="1"/>
</dbReference>
<accession>A0A0G4G882</accession>
<dbReference type="InterPro" id="IPR052559">
    <property type="entry name" value="V-haloperoxidase"/>
</dbReference>
<evidence type="ECO:0000259" key="3">
    <source>
        <dbReference type="Pfam" id="PF22778"/>
    </source>
</evidence>
<dbReference type="OMA" id="HEYNGLA"/>
<keyword evidence="1" id="KW-0732">Signal</keyword>
<reference evidence="4 5" key="1">
    <citation type="submission" date="2014-11" db="EMBL/GenBank/DDBJ databases">
        <authorList>
            <person name="Zhu J."/>
            <person name="Qi W."/>
            <person name="Song R."/>
        </authorList>
    </citation>
    <scope>NUCLEOTIDE SEQUENCE [LARGE SCALE GENOMIC DNA]</scope>
</reference>
<dbReference type="PANTHER" id="PTHR34599:SF2">
    <property type="entry name" value="TRAF-TYPE DOMAIN-CONTAINING PROTEIN"/>
    <property type="match status" value="1"/>
</dbReference>
<dbReference type="PhylomeDB" id="A0A0G4G882"/>
<keyword evidence="5" id="KW-1185">Reference proteome</keyword>
<name>A0A0G4G882_VITBC</name>
<dbReference type="InterPro" id="IPR055161">
    <property type="entry name" value="NapH1-like_2nd"/>
</dbReference>
<dbReference type="Proteomes" id="UP000041254">
    <property type="component" value="Unassembled WGS sequence"/>
</dbReference>
<dbReference type="Pfam" id="PF22778">
    <property type="entry name" value="VCPO_2nd"/>
    <property type="match status" value="1"/>
</dbReference>
<dbReference type="Gene3D" id="1.10.606.10">
    <property type="entry name" value="Vanadium-containing Chloroperoxidase, domain 2"/>
    <property type="match status" value="1"/>
</dbReference>
<dbReference type="InterPro" id="IPR036938">
    <property type="entry name" value="PAP2/HPO_sf"/>
</dbReference>
<dbReference type="SUPFAM" id="SSF48317">
    <property type="entry name" value="Acid phosphatase/Vanadium-dependent haloperoxidase"/>
    <property type="match status" value="1"/>
</dbReference>
<dbReference type="InterPro" id="IPR016119">
    <property type="entry name" value="Br/Cl_peroxidase_C"/>
</dbReference>
<organism evidence="4 5">
    <name type="scientific">Vitrella brassicaformis (strain CCMP3155)</name>
    <dbReference type="NCBI Taxonomy" id="1169540"/>
    <lineage>
        <taxon>Eukaryota</taxon>
        <taxon>Sar</taxon>
        <taxon>Alveolata</taxon>
        <taxon>Colpodellida</taxon>
        <taxon>Vitrellaceae</taxon>
        <taxon>Vitrella</taxon>
    </lineage>
</organism>
<dbReference type="AlphaFoldDB" id="A0A0G4G882"/>
<sequence>MKMAILRPVAAVLLLLLVAAPSPLHGAEDPDGKASPKRLVDDIGDLLYSPLNATKQAAESLLETASNLLIDPALAVGEGFLTRPENELMDLFHPFEAVESLQGKLQALTRLGLAELTDRVPRAFWDDVFNMPSLVLANMFDYELIPYVKDIPTIMCLWLAAPHILKYEPPVQNSHILMQNVAIFHAVAAYTDDWDVFFGPDRRAPKYMRTHRNRQEAGVHACYEIHRILTPQAAENFAQAMVLMGYNPLDKEPNEKTPAGLGHLMAKEVVEWFKDDGFNKDGTMMHEYNGLAYEDWTEYKPVNGPHKLTYPTYWQPLIEAQGVGGSGERYGYNVLQTHITPHAGKVRPFFCSQEQVDAKKSPAIYNCTKEMEPEDREEGHQGRAEDGDGRSCIEVLKERSLKVIEESLKLDEKKKAFGEYFDNKLYSLGPVPLQLIKPLDMNFEEFTALELGYAGLLYDATIVAWKEKVYHDGVRPQSFIQEYFADEKFKAYVPKVGIREIMGKDWKSYFRTMPHTEYPSGSACFCRASMEYAKIAFKGFDIAGKLRAYFPKGSSVVETGTTPTKDLIIEWESFDQIADTCSKSRVWTGVHFEQAIDPKLGAGLCDGIGELVFKRVQKHSGGILALKEVRDNGKWD</sequence>
<evidence type="ECO:0000313" key="5">
    <source>
        <dbReference type="Proteomes" id="UP000041254"/>
    </source>
</evidence>
<dbReference type="EMBL" id="CDMY01000589">
    <property type="protein sequence ID" value="CEM24731.1"/>
    <property type="molecule type" value="Genomic_DNA"/>
</dbReference>
<evidence type="ECO:0008006" key="6">
    <source>
        <dbReference type="Google" id="ProtNLM"/>
    </source>
</evidence>
<evidence type="ECO:0000313" key="4">
    <source>
        <dbReference type="EMBL" id="CEM24731.1"/>
    </source>
</evidence>
<dbReference type="InParanoid" id="A0A0G4G882"/>
<feature type="chain" id="PRO_5005189635" description="Phosphatidic acid phosphatase type 2/haloperoxidase domain-containing protein" evidence="1">
    <location>
        <begin position="27"/>
        <end position="636"/>
    </location>
</feature>
<dbReference type="Pfam" id="PF21167">
    <property type="entry name" value="DUF6851"/>
    <property type="match status" value="1"/>
</dbReference>
<gene>
    <name evidence="4" type="ORF">Vbra_17208</name>
</gene>
<evidence type="ECO:0000256" key="1">
    <source>
        <dbReference type="SAM" id="SignalP"/>
    </source>
</evidence>
<proteinExistence type="predicted"/>
<feature type="signal peptide" evidence="1">
    <location>
        <begin position="1"/>
        <end position="26"/>
    </location>
</feature>
<protein>
    <recommendedName>
        <fullName evidence="6">Phosphatidic acid phosphatase type 2/haloperoxidase domain-containing protein</fullName>
    </recommendedName>
</protein>
<evidence type="ECO:0000259" key="2">
    <source>
        <dbReference type="Pfam" id="PF21167"/>
    </source>
</evidence>
<dbReference type="OrthoDB" id="532701at2759"/>
<dbReference type="InterPro" id="IPR049283">
    <property type="entry name" value="DUF6851"/>
</dbReference>
<dbReference type="GO" id="GO:0004601">
    <property type="term" value="F:peroxidase activity"/>
    <property type="evidence" value="ECO:0007669"/>
    <property type="project" value="InterPro"/>
</dbReference>